<feature type="chain" id="PRO_5047215688" evidence="2">
    <location>
        <begin position="20"/>
        <end position="238"/>
    </location>
</feature>
<keyword evidence="2" id="KW-0732">Signal</keyword>
<evidence type="ECO:0000313" key="4">
    <source>
        <dbReference type="Proteomes" id="UP001207918"/>
    </source>
</evidence>
<accession>A0ABT3PL07</accession>
<feature type="region of interest" description="Disordered" evidence="1">
    <location>
        <begin position="161"/>
        <end position="186"/>
    </location>
</feature>
<evidence type="ECO:0000256" key="1">
    <source>
        <dbReference type="SAM" id="MobiDB-lite"/>
    </source>
</evidence>
<evidence type="ECO:0000313" key="3">
    <source>
        <dbReference type="EMBL" id="MCW9706438.1"/>
    </source>
</evidence>
<dbReference type="RefSeq" id="WP_265765144.1">
    <property type="nucleotide sequence ID" value="NZ_JAGGJA010000003.1"/>
</dbReference>
<name>A0ABT3PL07_9BACT</name>
<dbReference type="Proteomes" id="UP001207918">
    <property type="component" value="Unassembled WGS sequence"/>
</dbReference>
<keyword evidence="4" id="KW-1185">Reference proteome</keyword>
<gene>
    <name evidence="3" type="ORF">J6I44_06210</name>
</gene>
<reference evidence="3 4" key="1">
    <citation type="submission" date="2021-03" db="EMBL/GenBank/DDBJ databases">
        <title>Aliifodinibius sp. nov., a new bacterium isolated from saline soil.</title>
        <authorList>
            <person name="Galisteo C."/>
            <person name="De La Haba R."/>
            <person name="Sanchez-Porro C."/>
            <person name="Ventosa A."/>
        </authorList>
    </citation>
    <scope>NUCLEOTIDE SEQUENCE [LARGE SCALE GENOMIC DNA]</scope>
    <source>
        <strain evidence="3 4">1BSP15-2V2</strain>
    </source>
</reference>
<dbReference type="EMBL" id="JAGGJA010000003">
    <property type="protein sequence ID" value="MCW9706438.1"/>
    <property type="molecule type" value="Genomic_DNA"/>
</dbReference>
<protein>
    <submittedName>
        <fullName evidence="3">Outer membrane beta-barrel protein</fullName>
    </submittedName>
</protein>
<comment type="caution">
    <text evidence="3">The sequence shown here is derived from an EMBL/GenBank/DDBJ whole genome shotgun (WGS) entry which is preliminary data.</text>
</comment>
<organism evidence="3 4">
    <name type="scientific">Fodinibius salsisoli</name>
    <dbReference type="NCBI Taxonomy" id="2820877"/>
    <lineage>
        <taxon>Bacteria</taxon>
        <taxon>Pseudomonadati</taxon>
        <taxon>Balneolota</taxon>
        <taxon>Balneolia</taxon>
        <taxon>Balneolales</taxon>
        <taxon>Balneolaceae</taxon>
        <taxon>Fodinibius</taxon>
    </lineage>
</organism>
<sequence>MKRLLLYLFPLFLASAASAQSTEFSAHLNSGLFSFGGSSATHNSFIILSDVASQTSYTNNPYGTQNSVSYGLALQLQRITSGNLILGTQMGFERLRSEVEITRTIGERKPNALYPSFSGETHLIHHFVNLYPYLGHRFKFPSSMDLDITLGADIAFNTSSREKGEAKAGGNDNIITTDKEQNSPGTDIRLRGQATFYYQQWGFSAGYSYGLHNYTSDYVGIDAETYARFIRMGITYRF</sequence>
<proteinExistence type="predicted"/>
<evidence type="ECO:0000256" key="2">
    <source>
        <dbReference type="SAM" id="SignalP"/>
    </source>
</evidence>
<feature type="signal peptide" evidence="2">
    <location>
        <begin position="1"/>
        <end position="19"/>
    </location>
</feature>